<feature type="transmembrane region" description="Helical" evidence="11">
    <location>
        <begin position="59"/>
        <end position="79"/>
    </location>
</feature>
<feature type="transmembrane region" description="Helical" evidence="11">
    <location>
        <begin position="163"/>
        <end position="180"/>
    </location>
</feature>
<keyword evidence="8 11" id="KW-0350">Heme biosynthesis</keyword>
<dbReference type="HAMAP" id="MF_01664">
    <property type="entry name" value="HemeA_synth_type1"/>
    <property type="match status" value="1"/>
</dbReference>
<gene>
    <name evidence="11" type="primary">ctaA</name>
    <name evidence="12" type="ORF">OEV82_11525</name>
</gene>
<name>A0ABT2WJA6_9BACI</name>
<feature type="binding site" description="axial binding residue" evidence="11">
    <location>
        <position position="276"/>
    </location>
    <ligand>
        <name>heme</name>
        <dbReference type="ChEBI" id="CHEBI:30413"/>
    </ligand>
    <ligandPart>
        <name>Fe</name>
        <dbReference type="ChEBI" id="CHEBI:18248"/>
    </ligandPart>
</feature>
<keyword evidence="9 11" id="KW-0472">Membrane</keyword>
<feature type="transmembrane region" description="Helical" evidence="11">
    <location>
        <begin position="212"/>
        <end position="231"/>
    </location>
</feature>
<evidence type="ECO:0000256" key="4">
    <source>
        <dbReference type="ARBA" id="ARBA00022723"/>
    </source>
</evidence>
<comment type="function">
    <text evidence="11">Catalyzes the conversion of heme O to heme A by two successive hydroxylations of the methyl group at C8. The first hydroxylation forms heme I, the second hydroxylation results in an unstable dihydroxymethyl group, which spontaneously dehydrates, resulting in the formyl group of heme A.</text>
</comment>
<evidence type="ECO:0000256" key="5">
    <source>
        <dbReference type="ARBA" id="ARBA00022989"/>
    </source>
</evidence>
<dbReference type="EMBL" id="JAOUSE010000037">
    <property type="protein sequence ID" value="MCU9595066.1"/>
    <property type="molecule type" value="Genomic_DNA"/>
</dbReference>
<keyword evidence="7 11" id="KW-0408">Iron</keyword>
<keyword evidence="10" id="KW-1015">Disulfide bond</keyword>
<feature type="transmembrane region" description="Helical" evidence="11">
    <location>
        <begin position="271"/>
        <end position="294"/>
    </location>
</feature>
<feature type="transmembrane region" description="Helical" evidence="11">
    <location>
        <begin position="119"/>
        <end position="142"/>
    </location>
</feature>
<dbReference type="PANTHER" id="PTHR35457:SF1">
    <property type="entry name" value="HEME A SYNTHASE"/>
    <property type="match status" value="1"/>
</dbReference>
<keyword evidence="2 11" id="KW-1003">Cell membrane</keyword>
<evidence type="ECO:0000313" key="12">
    <source>
        <dbReference type="EMBL" id="MCU9595066.1"/>
    </source>
</evidence>
<evidence type="ECO:0000256" key="10">
    <source>
        <dbReference type="ARBA" id="ARBA00023157"/>
    </source>
</evidence>
<evidence type="ECO:0000256" key="9">
    <source>
        <dbReference type="ARBA" id="ARBA00023136"/>
    </source>
</evidence>
<reference evidence="12 13" key="1">
    <citation type="submission" date="2022-10" db="EMBL/GenBank/DDBJ databases">
        <title>Description of Fervidibacillus gen. nov. in the family Fervidibacillaceae fam. nov. with two species, Fervidibacillus albus sp. nov., and Fervidibacillus halotolerans sp. nov., isolated from tidal flat sediments.</title>
        <authorList>
            <person name="Kwon K.K."/>
            <person name="Yang S.-H."/>
        </authorList>
    </citation>
    <scope>NUCLEOTIDE SEQUENCE [LARGE SCALE GENOMIC DNA]</scope>
    <source>
        <strain evidence="12 13">DSM 23332</strain>
    </source>
</reference>
<comment type="similarity">
    <text evidence="11">Belongs to the COX15/CtaA family. Type 1 subfamily.</text>
</comment>
<sequence length="320" mass="36124">MLKKLKILAVFSTLGMLLLLLGGALVTKTDSGDGCGASWPLCHGQFIPTHLTVETMIELSHRVVTGIVALIVTIFAFACWKYIGYIRETKFLSITAVGFIMIQSLIGAANVIWRQSDFILAIHFGVSLISFAAVFLLTLLVFEIDKKFNAETLVIDKRMTLHTVGIALFSFFVIYTGALVRHTESSMVCNSWPLCQSGILSLPNNMYEWIQMGHRIAAGLLFLWIFYVMYVAIKNYKNEPIIYYGWITAFILITLQVISGAFVVFTNLNLIIALFHALFISILFGVLSYFIFLISRSKLNKENAEKFYKSKKMYPITMEK</sequence>
<keyword evidence="5 11" id="KW-1133">Transmembrane helix</keyword>
<comment type="pathway">
    <text evidence="11">Porphyrin-containing compound metabolism; heme A biosynthesis; heme A from heme O: step 1/1.</text>
</comment>
<protein>
    <recommendedName>
        <fullName evidence="11">Heme A synthase</fullName>
        <shortName evidence="11">HAS</shortName>
        <ecNumber evidence="11">1.17.99.9</ecNumber>
    </recommendedName>
    <alternativeName>
        <fullName evidence="11">Cytochrome aa3-controlling protein</fullName>
    </alternativeName>
</protein>
<proteinExistence type="inferred from homology"/>
<dbReference type="PANTHER" id="PTHR35457">
    <property type="entry name" value="HEME A SYNTHASE"/>
    <property type="match status" value="1"/>
</dbReference>
<comment type="cofactor">
    <cofactor evidence="11">
        <name>heme b</name>
        <dbReference type="ChEBI" id="CHEBI:60344"/>
    </cofactor>
</comment>
<comment type="caution">
    <text evidence="11">Lacks conserved residue(s) required for the propagation of feature annotation.</text>
</comment>
<keyword evidence="13" id="KW-1185">Reference proteome</keyword>
<feature type="transmembrane region" description="Helical" evidence="11">
    <location>
        <begin position="243"/>
        <end position="265"/>
    </location>
</feature>
<feature type="binding site" description="axial binding residue" evidence="11">
    <location>
        <position position="214"/>
    </location>
    <ligand>
        <name>heme</name>
        <dbReference type="ChEBI" id="CHEBI:30413"/>
    </ligand>
    <ligandPart>
        <name>Fe</name>
        <dbReference type="ChEBI" id="CHEBI:18248"/>
    </ligandPart>
</feature>
<dbReference type="InterPro" id="IPR050450">
    <property type="entry name" value="COX15/CtaA_HemeA_synthase"/>
</dbReference>
<evidence type="ECO:0000256" key="8">
    <source>
        <dbReference type="ARBA" id="ARBA00023133"/>
    </source>
</evidence>
<evidence type="ECO:0000256" key="7">
    <source>
        <dbReference type="ARBA" id="ARBA00023004"/>
    </source>
</evidence>
<dbReference type="InterPro" id="IPR023755">
    <property type="entry name" value="HemeA_Synthase_type1"/>
</dbReference>
<dbReference type="InterPro" id="IPR003780">
    <property type="entry name" value="COX15/CtaA_fam"/>
</dbReference>
<keyword evidence="4 11" id="KW-0479">Metal-binding</keyword>
<evidence type="ECO:0000256" key="1">
    <source>
        <dbReference type="ARBA" id="ARBA00004141"/>
    </source>
</evidence>
<comment type="subunit">
    <text evidence="11">Interacts with CtaB.</text>
</comment>
<organism evidence="12 13">
    <name type="scientific">Pallidibacillus thermolactis</name>
    <dbReference type="NCBI Taxonomy" id="251051"/>
    <lineage>
        <taxon>Bacteria</taxon>
        <taxon>Bacillati</taxon>
        <taxon>Bacillota</taxon>
        <taxon>Bacilli</taxon>
        <taxon>Bacillales</taxon>
        <taxon>Bacillaceae</taxon>
        <taxon>Pallidibacillus</taxon>
    </lineage>
</organism>
<dbReference type="Proteomes" id="UP001208656">
    <property type="component" value="Unassembled WGS sequence"/>
</dbReference>
<evidence type="ECO:0000256" key="2">
    <source>
        <dbReference type="ARBA" id="ARBA00022475"/>
    </source>
</evidence>
<feature type="transmembrane region" description="Helical" evidence="11">
    <location>
        <begin position="91"/>
        <end position="113"/>
    </location>
</feature>
<keyword evidence="3 11" id="KW-0812">Transmembrane</keyword>
<evidence type="ECO:0000256" key="11">
    <source>
        <dbReference type="HAMAP-Rule" id="MF_01664"/>
    </source>
</evidence>
<dbReference type="RefSeq" id="WP_173661568.1">
    <property type="nucleotide sequence ID" value="NZ_JAOUSE010000037.1"/>
</dbReference>
<keyword evidence="6 11" id="KW-0560">Oxidoreductase</keyword>
<comment type="caution">
    <text evidence="12">The sequence shown here is derived from an EMBL/GenBank/DDBJ whole genome shotgun (WGS) entry which is preliminary data.</text>
</comment>
<comment type="catalytic activity">
    <reaction evidence="11">
        <text>Fe(II)-heme o + 2 A + H2O = Fe(II)-heme a + 2 AH2</text>
        <dbReference type="Rhea" id="RHEA:63388"/>
        <dbReference type="ChEBI" id="CHEBI:13193"/>
        <dbReference type="ChEBI" id="CHEBI:15377"/>
        <dbReference type="ChEBI" id="CHEBI:17499"/>
        <dbReference type="ChEBI" id="CHEBI:60530"/>
        <dbReference type="ChEBI" id="CHEBI:61715"/>
        <dbReference type="EC" id="1.17.99.9"/>
    </reaction>
</comment>
<accession>A0ABT2WJA6</accession>
<dbReference type="Pfam" id="PF02628">
    <property type="entry name" value="COX15-CtaA"/>
    <property type="match status" value="1"/>
</dbReference>
<evidence type="ECO:0000256" key="6">
    <source>
        <dbReference type="ARBA" id="ARBA00023002"/>
    </source>
</evidence>
<evidence type="ECO:0000313" key="13">
    <source>
        <dbReference type="Proteomes" id="UP001208656"/>
    </source>
</evidence>
<evidence type="ECO:0000256" key="3">
    <source>
        <dbReference type="ARBA" id="ARBA00022692"/>
    </source>
</evidence>
<comment type="subcellular location">
    <subcellularLocation>
        <location evidence="11">Cell membrane</location>
        <topology evidence="11">Multi-pass membrane protein</topology>
    </subcellularLocation>
    <subcellularLocation>
        <location evidence="1">Membrane</location>
        <topology evidence="1">Multi-pass membrane protein</topology>
    </subcellularLocation>
</comment>
<dbReference type="EC" id="1.17.99.9" evidence="11"/>